<comment type="subcellular location">
    <subcellularLocation>
        <location evidence="1">Membrane</location>
        <topology evidence="1">Lipid-anchor</topology>
    </subcellularLocation>
</comment>
<dbReference type="InterPro" id="IPR001623">
    <property type="entry name" value="DnaJ_domain"/>
</dbReference>
<accession>A0ABP0FWQ8</accession>
<evidence type="ECO:0000256" key="3">
    <source>
        <dbReference type="ARBA" id="ARBA00023139"/>
    </source>
</evidence>
<keyword evidence="9" id="KW-1185">Reference proteome</keyword>
<gene>
    <name evidence="8" type="ORF">CVLEPA_LOCUS14767</name>
</gene>
<dbReference type="SUPFAM" id="SSF46565">
    <property type="entry name" value="Chaperone J-domain"/>
    <property type="match status" value="1"/>
</dbReference>
<name>A0ABP0FWQ8_CLALP</name>
<dbReference type="SMART" id="SM00271">
    <property type="entry name" value="DnaJ"/>
    <property type="match status" value="1"/>
</dbReference>
<dbReference type="Gene3D" id="1.10.287.110">
    <property type="entry name" value="DnaJ domain"/>
    <property type="match status" value="1"/>
</dbReference>
<feature type="compositionally biased region" description="Polar residues" evidence="6">
    <location>
        <begin position="176"/>
        <end position="189"/>
    </location>
</feature>
<evidence type="ECO:0000313" key="8">
    <source>
        <dbReference type="EMBL" id="CAK8683728.1"/>
    </source>
</evidence>
<dbReference type="Proteomes" id="UP001642483">
    <property type="component" value="Unassembled WGS sequence"/>
</dbReference>
<keyword evidence="3" id="KW-0564">Palmitate</keyword>
<sequence>MANVPGERPDDGVGHGEQGRHQRSLSTKGESLYHTLEIEKGASPEDIKKKYRKLALKYHPDKNPNNPEATEKFKEINNANKILQDEKKKEIYDNYGSVGLYLADQIGEDNVKTYMTLQSPWAKALAAFCCLITGCCCCCCCCLCCNCCCGKCKPDLDEDDGIVDPDDLMEDDENESSPVTAQPQSSASTEPLVVEQSTNEKEPLASTDYVGYQTND</sequence>
<dbReference type="InterPro" id="IPR051434">
    <property type="entry name" value="DnaJ_C_subfamily_member5"/>
</dbReference>
<dbReference type="PROSITE" id="PS50076">
    <property type="entry name" value="DNAJ_2"/>
    <property type="match status" value="1"/>
</dbReference>
<reference evidence="8 9" key="1">
    <citation type="submission" date="2024-02" db="EMBL/GenBank/DDBJ databases">
        <authorList>
            <person name="Daric V."/>
            <person name="Darras S."/>
        </authorList>
    </citation>
    <scope>NUCLEOTIDE SEQUENCE [LARGE SCALE GENOMIC DNA]</scope>
</reference>
<evidence type="ECO:0000256" key="6">
    <source>
        <dbReference type="SAM" id="MobiDB-lite"/>
    </source>
</evidence>
<dbReference type="PANTHER" id="PTHR44027:SF7">
    <property type="entry name" value="DNAJ HOMOLOG SUBFAMILY C MEMBER 5 HOMOLOG"/>
    <property type="match status" value="1"/>
</dbReference>
<proteinExistence type="predicted"/>
<feature type="region of interest" description="Disordered" evidence="6">
    <location>
        <begin position="163"/>
        <end position="216"/>
    </location>
</feature>
<evidence type="ECO:0000313" key="9">
    <source>
        <dbReference type="Proteomes" id="UP001642483"/>
    </source>
</evidence>
<keyword evidence="5" id="KW-0449">Lipoprotein</keyword>
<evidence type="ECO:0000256" key="4">
    <source>
        <dbReference type="ARBA" id="ARBA00023186"/>
    </source>
</evidence>
<comment type="caution">
    <text evidence="8">The sequence shown here is derived from an EMBL/GenBank/DDBJ whole genome shotgun (WGS) entry which is preliminary data.</text>
</comment>
<feature type="compositionally biased region" description="Basic and acidic residues" evidence="6">
    <location>
        <begin position="7"/>
        <end position="20"/>
    </location>
</feature>
<dbReference type="PRINTS" id="PR00625">
    <property type="entry name" value="JDOMAIN"/>
</dbReference>
<dbReference type="InterPro" id="IPR036869">
    <property type="entry name" value="J_dom_sf"/>
</dbReference>
<organism evidence="8 9">
    <name type="scientific">Clavelina lepadiformis</name>
    <name type="common">Light-bulb sea squirt</name>
    <name type="synonym">Ascidia lepadiformis</name>
    <dbReference type="NCBI Taxonomy" id="159417"/>
    <lineage>
        <taxon>Eukaryota</taxon>
        <taxon>Metazoa</taxon>
        <taxon>Chordata</taxon>
        <taxon>Tunicata</taxon>
        <taxon>Ascidiacea</taxon>
        <taxon>Aplousobranchia</taxon>
        <taxon>Clavelinidae</taxon>
        <taxon>Clavelina</taxon>
    </lineage>
</organism>
<keyword evidence="4" id="KW-0143">Chaperone</keyword>
<evidence type="ECO:0000256" key="5">
    <source>
        <dbReference type="ARBA" id="ARBA00023288"/>
    </source>
</evidence>
<dbReference type="EMBL" id="CAWYQH010000097">
    <property type="protein sequence ID" value="CAK8683728.1"/>
    <property type="molecule type" value="Genomic_DNA"/>
</dbReference>
<dbReference type="CDD" id="cd06257">
    <property type="entry name" value="DnaJ"/>
    <property type="match status" value="1"/>
</dbReference>
<dbReference type="Pfam" id="PF00226">
    <property type="entry name" value="DnaJ"/>
    <property type="match status" value="1"/>
</dbReference>
<dbReference type="PANTHER" id="PTHR44027">
    <property type="entry name" value="DNAJ HOMOLOG SUBFAMILY C MEMBER 5 HOMOLOG"/>
    <property type="match status" value="1"/>
</dbReference>
<protein>
    <recommendedName>
        <fullName evidence="7">J domain-containing protein</fullName>
    </recommendedName>
</protein>
<feature type="domain" description="J" evidence="7">
    <location>
        <begin position="31"/>
        <end position="96"/>
    </location>
</feature>
<keyword evidence="2" id="KW-0472">Membrane</keyword>
<evidence type="ECO:0000259" key="7">
    <source>
        <dbReference type="PROSITE" id="PS50076"/>
    </source>
</evidence>
<evidence type="ECO:0000256" key="1">
    <source>
        <dbReference type="ARBA" id="ARBA00004635"/>
    </source>
</evidence>
<feature type="compositionally biased region" description="Acidic residues" evidence="6">
    <location>
        <begin position="163"/>
        <end position="175"/>
    </location>
</feature>
<feature type="region of interest" description="Disordered" evidence="6">
    <location>
        <begin position="1"/>
        <end position="32"/>
    </location>
</feature>
<evidence type="ECO:0000256" key="2">
    <source>
        <dbReference type="ARBA" id="ARBA00023136"/>
    </source>
</evidence>